<evidence type="ECO:0000313" key="1">
    <source>
        <dbReference type="EMBL" id="MCG7945918.1"/>
    </source>
</evidence>
<dbReference type="EMBL" id="JAEPCM010000199">
    <property type="protein sequence ID" value="MCG7945918.1"/>
    <property type="molecule type" value="Genomic_DNA"/>
</dbReference>
<sequence length="131" mass="14741">MSHDELLQNLRELLEANSGINVTEAKGNQEYLEIEFTVADAFSRLVIHSLAEASNSLLSVCSKFDPCSEDAQKNPEECLIYAFRSDSNHNVIDEFSRLAAHLAWIMYRCGLITAEEEKEYCKLFGAACRST</sequence>
<proteinExistence type="predicted"/>
<name>A0A9E4KCP7_9GAMM</name>
<gene>
    <name evidence="1" type="ORF">JAZ07_06155</name>
</gene>
<reference evidence="1" key="1">
    <citation type="journal article" date="2021" name="Proc. Natl. Acad. Sci. U.S.A.">
        <title>Global biogeography of chemosynthetic symbionts reveals both localized and globally distributed symbiont groups. .</title>
        <authorList>
            <person name="Osvatic J.T."/>
            <person name="Wilkins L.G.E."/>
            <person name="Leibrecht L."/>
            <person name="Leray M."/>
            <person name="Zauner S."/>
            <person name="Polzin J."/>
            <person name="Camacho Y."/>
            <person name="Gros O."/>
            <person name="van Gils J.A."/>
            <person name="Eisen J.A."/>
            <person name="Petersen J.M."/>
            <person name="Yuen B."/>
        </authorList>
    </citation>
    <scope>NUCLEOTIDE SEQUENCE</scope>
    <source>
        <strain evidence="1">MAGclacostrist064TRANS</strain>
    </source>
</reference>
<comment type="caution">
    <text evidence="1">The sequence shown here is derived from an EMBL/GenBank/DDBJ whole genome shotgun (WGS) entry which is preliminary data.</text>
</comment>
<evidence type="ECO:0000313" key="2">
    <source>
        <dbReference type="Proteomes" id="UP000886667"/>
    </source>
</evidence>
<organism evidence="1 2">
    <name type="scientific">Candidatus Thiodiazotropha taylori</name>
    <dbReference type="NCBI Taxonomy" id="2792791"/>
    <lineage>
        <taxon>Bacteria</taxon>
        <taxon>Pseudomonadati</taxon>
        <taxon>Pseudomonadota</taxon>
        <taxon>Gammaproteobacteria</taxon>
        <taxon>Chromatiales</taxon>
        <taxon>Sedimenticolaceae</taxon>
        <taxon>Candidatus Thiodiazotropha</taxon>
    </lineage>
</organism>
<dbReference type="Proteomes" id="UP000886667">
    <property type="component" value="Unassembled WGS sequence"/>
</dbReference>
<protein>
    <submittedName>
        <fullName evidence="1">Uncharacterized protein</fullName>
    </submittedName>
</protein>
<accession>A0A9E4KCP7</accession>
<dbReference type="AlphaFoldDB" id="A0A9E4KCP7"/>